<feature type="non-terminal residue" evidence="1">
    <location>
        <position position="190"/>
    </location>
</feature>
<dbReference type="PANTHER" id="PTHR39959:SF2">
    <property type="entry name" value="RE44287P"/>
    <property type="match status" value="1"/>
</dbReference>
<sequence>IQPDQNILPSLDDSVVISSLSENRNLPSTTRQSPLQVFNMSCLDSNDGKGFFRTFIHFTGSSRVFPVMETSSNECVIMRTSFNTFHINLEGQKMTECGTYACGTRICLFLRIATIPGLKLVDDPIDFRQERSNIKSVVLTIGGNQRMFETQVNLLKKSNGSNSFEQLVQPGNVVRLGDELLLKTTVRSGD</sequence>
<dbReference type="OrthoDB" id="6757328at2759"/>
<evidence type="ECO:0000313" key="2">
    <source>
        <dbReference type="Proteomes" id="UP000292052"/>
    </source>
</evidence>
<gene>
    <name evidence="1" type="ORF">BDFB_010294</name>
</gene>
<proteinExistence type="predicted"/>
<organism evidence="1 2">
    <name type="scientific">Asbolus verrucosus</name>
    <name type="common">Desert ironclad beetle</name>
    <dbReference type="NCBI Taxonomy" id="1661398"/>
    <lineage>
        <taxon>Eukaryota</taxon>
        <taxon>Metazoa</taxon>
        <taxon>Ecdysozoa</taxon>
        <taxon>Arthropoda</taxon>
        <taxon>Hexapoda</taxon>
        <taxon>Insecta</taxon>
        <taxon>Pterygota</taxon>
        <taxon>Neoptera</taxon>
        <taxon>Endopterygota</taxon>
        <taxon>Coleoptera</taxon>
        <taxon>Polyphaga</taxon>
        <taxon>Cucujiformia</taxon>
        <taxon>Tenebrionidae</taxon>
        <taxon>Pimeliinae</taxon>
        <taxon>Asbolus</taxon>
    </lineage>
</organism>
<protein>
    <submittedName>
        <fullName evidence="1">Uncharacterized protein</fullName>
    </submittedName>
</protein>
<accession>A0A482VYI8</accession>
<dbReference type="AlphaFoldDB" id="A0A482VYI8"/>
<dbReference type="Proteomes" id="UP000292052">
    <property type="component" value="Unassembled WGS sequence"/>
</dbReference>
<feature type="non-terminal residue" evidence="1">
    <location>
        <position position="1"/>
    </location>
</feature>
<reference evidence="1 2" key="1">
    <citation type="submission" date="2017-03" db="EMBL/GenBank/DDBJ databases">
        <title>Genome of the blue death feigning beetle - Asbolus verrucosus.</title>
        <authorList>
            <person name="Rider S.D."/>
        </authorList>
    </citation>
    <scope>NUCLEOTIDE SEQUENCE [LARGE SCALE GENOMIC DNA]</scope>
    <source>
        <strain evidence="1">Butters</strain>
        <tissue evidence="1">Head and leg muscle</tissue>
    </source>
</reference>
<keyword evidence="2" id="KW-1185">Reference proteome</keyword>
<evidence type="ECO:0000313" key="1">
    <source>
        <dbReference type="EMBL" id="RZC37895.1"/>
    </source>
</evidence>
<comment type="caution">
    <text evidence="1">The sequence shown here is derived from an EMBL/GenBank/DDBJ whole genome shotgun (WGS) entry which is preliminary data.</text>
</comment>
<dbReference type="PANTHER" id="PTHR39959">
    <property type="entry name" value="RE44287P-RELATED"/>
    <property type="match status" value="1"/>
</dbReference>
<name>A0A482VYI8_ASBVE</name>
<dbReference type="EMBL" id="QDEB01048220">
    <property type="protein sequence ID" value="RZC37895.1"/>
    <property type="molecule type" value="Genomic_DNA"/>
</dbReference>